<evidence type="ECO:0000256" key="2">
    <source>
        <dbReference type="PIRNR" id="PIRNR026508"/>
    </source>
</evidence>
<dbReference type="InterPro" id="IPR008863">
    <property type="entry name" value="Toxic_anion-R_TelA"/>
</dbReference>
<dbReference type="Pfam" id="PF05816">
    <property type="entry name" value="TelA"/>
    <property type="match status" value="1"/>
</dbReference>
<keyword evidence="3" id="KW-0175">Coiled coil</keyword>
<dbReference type="PIRSF" id="PIRSF026508">
    <property type="entry name" value="TelA"/>
    <property type="match status" value="1"/>
</dbReference>
<dbReference type="PANTHER" id="PTHR38432:SF1">
    <property type="entry name" value="TELA-LIKE PROTEIN SAOUHSC_01408"/>
    <property type="match status" value="1"/>
</dbReference>
<evidence type="ECO:0000313" key="5">
    <source>
        <dbReference type="Proteomes" id="UP001189143"/>
    </source>
</evidence>
<dbReference type="PANTHER" id="PTHR38432">
    <property type="entry name" value="TELA-LIKE PROTEIN SAOUHSC_01408"/>
    <property type="match status" value="1"/>
</dbReference>
<dbReference type="Proteomes" id="UP001189143">
    <property type="component" value="Unassembled WGS sequence"/>
</dbReference>
<gene>
    <name evidence="4" type="ORF">CNEO2_110055</name>
</gene>
<feature type="coiled-coil region" evidence="3">
    <location>
        <begin position="353"/>
        <end position="380"/>
    </location>
</feature>
<protein>
    <submittedName>
        <fullName evidence="4">TelA-like protein</fullName>
    </submittedName>
</protein>
<organism evidence="4 5">
    <name type="scientific">Clostridium neonatale</name>
    <dbReference type="NCBI Taxonomy" id="137838"/>
    <lineage>
        <taxon>Bacteria</taxon>
        <taxon>Bacillati</taxon>
        <taxon>Bacillota</taxon>
        <taxon>Clostridia</taxon>
        <taxon>Eubacteriales</taxon>
        <taxon>Clostridiaceae</taxon>
        <taxon>Clostridium</taxon>
    </lineage>
</organism>
<comment type="similarity">
    <text evidence="1 2">Belongs to the TelA family.</text>
</comment>
<dbReference type="AlphaFoldDB" id="A0AAD2DD65"/>
<dbReference type="EMBL" id="CAMTCP010000022">
    <property type="protein sequence ID" value="CAI3540687.1"/>
    <property type="molecule type" value="Genomic_DNA"/>
</dbReference>
<dbReference type="RefSeq" id="WP_288326768.1">
    <property type="nucleotide sequence ID" value="NZ_CAMRXB010000074.1"/>
</dbReference>
<evidence type="ECO:0000256" key="1">
    <source>
        <dbReference type="ARBA" id="ARBA00005541"/>
    </source>
</evidence>
<reference evidence="4" key="1">
    <citation type="submission" date="2022-10" db="EMBL/GenBank/DDBJ databases">
        <authorList>
            <person name="Aires J."/>
            <person name="Mesa V."/>
        </authorList>
    </citation>
    <scope>NUCLEOTIDE SEQUENCE</scope>
    <source>
        <strain evidence="4">Clostridium neonatale JD116</strain>
    </source>
</reference>
<evidence type="ECO:0000313" key="4">
    <source>
        <dbReference type="EMBL" id="CAI3540687.1"/>
    </source>
</evidence>
<evidence type="ECO:0000256" key="3">
    <source>
        <dbReference type="SAM" id="Coils"/>
    </source>
</evidence>
<comment type="caution">
    <text evidence="4">The sequence shown here is derived from an EMBL/GenBank/DDBJ whole genome shotgun (WGS) entry which is preliminary data.</text>
</comment>
<name>A0AAD2DD65_9CLOT</name>
<sequence length="383" mass="43562">MKDEFKEDINVVPSLSFEPFEDESSTPIIKKNEEVTEKDVLDESYLTEEEKKMVDDFVEKIDINNSNSILQYGVGAQKKIADFSETALSNVKTKDLGEVGEMLSNVVNELKTFEATDEKKGFLGIFKKPVEKFSQMKAKYDKVDGNVSKICTMLEKHQVQLLKDIAMLDKMYEINKVYFKELSMYILAGKKKLNKLQQEELPKLVERAQASGLPEDAQATNDFVSLCDRFEKKIHDLELTRMISLQMAPQIRLIQNNDSLMSEKIQSTIVNTIPLWKSQIVLALGVAHSSNAAKVQNEVTNMTNELLRKNAETLKMSTIETAKASERGIVDIETLKTTNESLITTLDEVLKIQIEGREKRKAAEAELQNIEEQLKTKLLELRK</sequence>
<accession>A0AAD2DD65</accession>
<proteinExistence type="inferred from homology"/>